<dbReference type="PANTHER" id="PTHR32385:SF15">
    <property type="entry name" value="INOSITOL PHOSPHOCERAMIDE MANNOSYLTRANSFERASE 1"/>
    <property type="match status" value="1"/>
</dbReference>
<evidence type="ECO:0000256" key="1">
    <source>
        <dbReference type="ARBA" id="ARBA00022679"/>
    </source>
</evidence>
<keyword evidence="2" id="KW-0328">Glycosyltransferase</keyword>
<dbReference type="InterPro" id="IPR051706">
    <property type="entry name" value="Glycosyltransferase_domain"/>
</dbReference>
<dbReference type="Pfam" id="PF04488">
    <property type="entry name" value="Gly_transf_sug"/>
    <property type="match status" value="1"/>
</dbReference>
<reference evidence="2 3" key="2">
    <citation type="submission" date="2010-03" db="EMBL/GenBank/DDBJ databases">
        <authorList>
            <person name="Pajon A."/>
        </authorList>
    </citation>
    <scope>NUCLEOTIDE SEQUENCE [LARGE SCALE GENOMIC DNA]</scope>
    <source>
        <strain evidence="2 3">WAL 8301</strain>
    </source>
</reference>
<dbReference type="GO" id="GO:0016020">
    <property type="term" value="C:membrane"/>
    <property type="evidence" value="ECO:0007669"/>
    <property type="project" value="GOC"/>
</dbReference>
<dbReference type="OrthoDB" id="9802987at2"/>
<dbReference type="GeneID" id="92756814"/>
<reference evidence="2 3" key="1">
    <citation type="submission" date="2010-03" db="EMBL/GenBank/DDBJ databases">
        <title>The genome sequence of Alistipes shahii WAL 8301.</title>
        <authorList>
            <consortium name="metaHIT consortium -- http://www.metahit.eu/"/>
            <person name="Pajon A."/>
            <person name="Turner K."/>
            <person name="Parkhill J."/>
        </authorList>
    </citation>
    <scope>NUCLEOTIDE SEQUENCE [LARGE SCALE GENOMIC DNA]</scope>
    <source>
        <strain evidence="2 3">WAL 8301</strain>
    </source>
</reference>
<dbReference type="RefSeq" id="WP_015547099.1">
    <property type="nucleotide sequence ID" value="NC_021030.1"/>
</dbReference>
<keyword evidence="1 2" id="KW-0808">Transferase</keyword>
<dbReference type="CAZy" id="GT32">
    <property type="family name" value="Glycosyltransferase Family 32"/>
</dbReference>
<protein>
    <submittedName>
        <fullName evidence="2">Mannosyltransferase OCH1 and related enzymes</fullName>
    </submittedName>
</protein>
<sequence>MIPKKIHYCWFGRKPLPDKARHCIASWRKYLPDYEIIEWNEDNFDINVIPYTADAYAVGKYAFVSDYARFYVLYKQGGIYFDTDVEVIRPMDDVIEAGPFMGFELNPDAKSQQYPCGAVAAGLGLGAIAGMPLYKDILDYYSTAEFTTGIKSVTVVYHVSQLLRKQGLQCVQGIQQVAGVTIYPADWFNPLDDGTGRINKTENTRTIHWYSKTWMDARIRRRIPFSRFVHRIIGTSVTHPIKMILQKITGKKI</sequence>
<dbReference type="InterPro" id="IPR029044">
    <property type="entry name" value="Nucleotide-diphossugar_trans"/>
</dbReference>
<name>D4IMP5_9BACT</name>
<dbReference type="EMBL" id="FP929032">
    <property type="protein sequence ID" value="CBK64207.1"/>
    <property type="molecule type" value="Genomic_DNA"/>
</dbReference>
<dbReference type="BioCyc" id="ASHA717959:AL1_RS08650-MONOMER"/>
<dbReference type="SUPFAM" id="SSF53448">
    <property type="entry name" value="Nucleotide-diphospho-sugar transferases"/>
    <property type="match status" value="1"/>
</dbReference>
<keyword evidence="3" id="KW-1185">Reference proteome</keyword>
<dbReference type="GO" id="GO:0000030">
    <property type="term" value="F:mannosyltransferase activity"/>
    <property type="evidence" value="ECO:0007669"/>
    <property type="project" value="TreeGrafter"/>
</dbReference>
<dbReference type="PANTHER" id="PTHR32385">
    <property type="entry name" value="MANNOSYL PHOSPHORYLINOSITOL CERAMIDE SYNTHASE"/>
    <property type="match status" value="1"/>
</dbReference>
<dbReference type="InterPro" id="IPR007577">
    <property type="entry name" value="GlycoTrfase_DXD_sugar-bd_CS"/>
</dbReference>
<organism evidence="2 3">
    <name type="scientific">Alistipes shahii WAL 8301</name>
    <dbReference type="NCBI Taxonomy" id="717959"/>
    <lineage>
        <taxon>Bacteria</taxon>
        <taxon>Pseudomonadati</taxon>
        <taxon>Bacteroidota</taxon>
        <taxon>Bacteroidia</taxon>
        <taxon>Bacteroidales</taxon>
        <taxon>Rikenellaceae</taxon>
        <taxon>Alistipes</taxon>
    </lineage>
</organism>
<dbReference type="STRING" id="717959.AL1_18390"/>
<evidence type="ECO:0000313" key="3">
    <source>
        <dbReference type="Proteomes" id="UP000008794"/>
    </source>
</evidence>
<dbReference type="HOGENOM" id="CLU_073547_2_0_10"/>
<proteinExistence type="predicted"/>
<dbReference type="GO" id="GO:0051999">
    <property type="term" value="P:mannosyl-inositol phosphorylceramide biosynthetic process"/>
    <property type="evidence" value="ECO:0007669"/>
    <property type="project" value="TreeGrafter"/>
</dbReference>
<dbReference type="Gene3D" id="3.90.550.20">
    <property type="match status" value="1"/>
</dbReference>
<evidence type="ECO:0000313" key="2">
    <source>
        <dbReference type="EMBL" id="CBK64207.1"/>
    </source>
</evidence>
<dbReference type="KEGG" id="ash:AL1_18390"/>
<accession>D4IMP5</accession>
<dbReference type="Proteomes" id="UP000008794">
    <property type="component" value="Chromosome"/>
</dbReference>
<gene>
    <name evidence="2" type="ORF">AL1_18390</name>
</gene>
<dbReference type="AlphaFoldDB" id="D4IMP5"/>